<evidence type="ECO:0000256" key="1">
    <source>
        <dbReference type="ARBA" id="ARBA00022658"/>
    </source>
</evidence>
<keyword evidence="5" id="KW-1185">Reference proteome</keyword>
<dbReference type="AlphaFoldDB" id="A0A4Z2E818"/>
<dbReference type="OrthoDB" id="47328at2759"/>
<dbReference type="InterPro" id="IPR043161">
    <property type="entry name" value="DOCK_C_lobe_A"/>
</dbReference>
<organism evidence="4 5">
    <name type="scientific">Liparis tanakae</name>
    <name type="common">Tanaka's snailfish</name>
    <dbReference type="NCBI Taxonomy" id="230148"/>
    <lineage>
        <taxon>Eukaryota</taxon>
        <taxon>Metazoa</taxon>
        <taxon>Chordata</taxon>
        <taxon>Craniata</taxon>
        <taxon>Vertebrata</taxon>
        <taxon>Euteleostomi</taxon>
        <taxon>Actinopterygii</taxon>
        <taxon>Neopterygii</taxon>
        <taxon>Teleostei</taxon>
        <taxon>Neoteleostei</taxon>
        <taxon>Acanthomorphata</taxon>
        <taxon>Eupercaria</taxon>
        <taxon>Perciformes</taxon>
        <taxon>Cottioidei</taxon>
        <taxon>Cottales</taxon>
        <taxon>Liparidae</taxon>
        <taxon>Liparis</taxon>
    </lineage>
</organism>
<reference evidence="4 5" key="1">
    <citation type="submission" date="2019-03" db="EMBL/GenBank/DDBJ databases">
        <title>First draft genome of Liparis tanakae, snailfish: a comprehensive survey of snailfish specific genes.</title>
        <authorList>
            <person name="Kim W."/>
            <person name="Song I."/>
            <person name="Jeong J.-H."/>
            <person name="Kim D."/>
            <person name="Kim S."/>
            <person name="Ryu S."/>
            <person name="Song J.Y."/>
            <person name="Lee S.K."/>
        </authorList>
    </citation>
    <scope>NUCLEOTIDE SEQUENCE [LARGE SCALE GENOMIC DNA]</scope>
    <source>
        <tissue evidence="4">Muscle</tissue>
    </source>
</reference>
<dbReference type="GO" id="GO:1903905">
    <property type="term" value="P:positive regulation of establishment of T cell polarity"/>
    <property type="evidence" value="ECO:0007669"/>
    <property type="project" value="TreeGrafter"/>
</dbReference>
<dbReference type="Gene3D" id="1.25.40.410">
    <property type="match status" value="1"/>
</dbReference>
<dbReference type="InterPro" id="IPR027357">
    <property type="entry name" value="DOCKER_dom"/>
</dbReference>
<proteinExistence type="inferred from homology"/>
<gene>
    <name evidence="4" type="primary">Dock8_1</name>
    <name evidence="4" type="ORF">EYF80_065164</name>
</gene>
<dbReference type="InterPro" id="IPR026791">
    <property type="entry name" value="DOCK"/>
</dbReference>
<dbReference type="GO" id="GO:0031252">
    <property type="term" value="C:cell leading edge"/>
    <property type="evidence" value="ECO:0007669"/>
    <property type="project" value="TreeGrafter"/>
</dbReference>
<evidence type="ECO:0000313" key="5">
    <source>
        <dbReference type="Proteomes" id="UP000314294"/>
    </source>
</evidence>
<evidence type="ECO:0000313" key="4">
    <source>
        <dbReference type="EMBL" id="TNN24710.1"/>
    </source>
</evidence>
<dbReference type="InterPro" id="IPR046769">
    <property type="entry name" value="DOCKER_Lobe_A"/>
</dbReference>
<dbReference type="GO" id="GO:0007264">
    <property type="term" value="P:small GTPase-mediated signal transduction"/>
    <property type="evidence" value="ECO:0007669"/>
    <property type="project" value="InterPro"/>
</dbReference>
<protein>
    <submittedName>
        <fullName evidence="4">Dedicator of cytokinesis protein 8</fullName>
    </submittedName>
</protein>
<comment type="similarity">
    <text evidence="2">Belongs to the DOCK family.</text>
</comment>
<feature type="domain" description="DOCKER" evidence="3">
    <location>
        <begin position="1"/>
        <end position="137"/>
    </location>
</feature>
<evidence type="ECO:0000256" key="2">
    <source>
        <dbReference type="PROSITE-ProRule" id="PRU00984"/>
    </source>
</evidence>
<comment type="caution">
    <text evidence="4">The sequence shown here is derived from an EMBL/GenBank/DDBJ whole genome shotgun (WGS) entry which is preliminary data.</text>
</comment>
<keyword evidence="1" id="KW-0344">Guanine-nucleotide releasing factor</keyword>
<dbReference type="GO" id="GO:2000406">
    <property type="term" value="P:positive regulation of T cell migration"/>
    <property type="evidence" value="ECO:0007669"/>
    <property type="project" value="TreeGrafter"/>
</dbReference>
<dbReference type="PANTHER" id="PTHR23317:SF74">
    <property type="entry name" value="DEDICATOR OF CYTOKINESIS PROTEIN 8"/>
    <property type="match status" value="1"/>
</dbReference>
<dbReference type="PROSITE" id="PS51651">
    <property type="entry name" value="DOCKER"/>
    <property type="match status" value="1"/>
</dbReference>
<dbReference type="Proteomes" id="UP000314294">
    <property type="component" value="Unassembled WGS sequence"/>
</dbReference>
<dbReference type="GO" id="GO:0005085">
    <property type="term" value="F:guanyl-nucleotide exchange factor activity"/>
    <property type="evidence" value="ECO:0007669"/>
    <property type="project" value="UniProtKB-KW"/>
</dbReference>
<dbReference type="Pfam" id="PF06920">
    <property type="entry name" value="DHR-2_Lobe_A"/>
    <property type="match status" value="1"/>
</dbReference>
<evidence type="ECO:0000259" key="3">
    <source>
        <dbReference type="PROSITE" id="PS51651"/>
    </source>
</evidence>
<accession>A0A4Z2E818</accession>
<name>A0A4Z2E818_9TELE</name>
<dbReference type="PANTHER" id="PTHR23317">
    <property type="entry name" value="DEDICATOR OF CYTOKINESIS DOCK"/>
    <property type="match status" value="1"/>
</dbReference>
<dbReference type="EMBL" id="SRLO01014504">
    <property type="protein sequence ID" value="TNN24710.1"/>
    <property type="molecule type" value="Genomic_DNA"/>
</dbReference>
<sequence length="137" mass="15770">MCKNPVDANISSTYIVCGHANQQWCPSPQGCLFEAVNEVYKIILPILEAHRDFRKLASTHDKLHRAFENIIQKGHKRMFGTYFRVGFYGAKFGDLDEWEFIYKEPGITHLPEISHRLEVRGVEGRWCMAGPVESDND</sequence>